<dbReference type="Pfam" id="PF01381">
    <property type="entry name" value="HTH_3"/>
    <property type="match status" value="1"/>
</dbReference>
<evidence type="ECO:0000313" key="3">
    <source>
        <dbReference type="Proteomes" id="UP001055286"/>
    </source>
</evidence>
<reference evidence="2" key="2">
    <citation type="submission" date="2021-08" db="EMBL/GenBank/DDBJ databases">
        <authorList>
            <person name="Tani A."/>
            <person name="Ola A."/>
            <person name="Ogura Y."/>
            <person name="Katsura K."/>
            <person name="Hayashi T."/>
        </authorList>
    </citation>
    <scope>NUCLEOTIDE SEQUENCE</scope>
    <source>
        <strain evidence="2">JCM 32048</strain>
    </source>
</reference>
<dbReference type="SUPFAM" id="SSF47413">
    <property type="entry name" value="lambda repressor-like DNA-binding domains"/>
    <property type="match status" value="1"/>
</dbReference>
<dbReference type="InterPro" id="IPR010982">
    <property type="entry name" value="Lambda_DNA-bd_dom_sf"/>
</dbReference>
<evidence type="ECO:0000313" key="2">
    <source>
        <dbReference type="EMBL" id="GJD66248.1"/>
    </source>
</evidence>
<evidence type="ECO:0000259" key="1">
    <source>
        <dbReference type="PROSITE" id="PS50943"/>
    </source>
</evidence>
<dbReference type="SMART" id="SM00530">
    <property type="entry name" value="HTH_XRE"/>
    <property type="match status" value="1"/>
</dbReference>
<dbReference type="CDD" id="cd00093">
    <property type="entry name" value="HTH_XRE"/>
    <property type="match status" value="1"/>
</dbReference>
<reference evidence="2" key="1">
    <citation type="journal article" date="2016" name="Front. Microbiol.">
        <title>Genome Sequence of the Piezophilic, Mesophilic Sulfate-Reducing Bacterium Desulfovibrio indicus J2T.</title>
        <authorList>
            <person name="Cao J."/>
            <person name="Maignien L."/>
            <person name="Shao Z."/>
            <person name="Alain K."/>
            <person name="Jebbar M."/>
        </authorList>
    </citation>
    <scope>NUCLEOTIDE SEQUENCE</scope>
    <source>
        <strain evidence="2">JCM 32048</strain>
    </source>
</reference>
<gene>
    <name evidence="2" type="ORF">MPEAHAMD_6445</name>
</gene>
<keyword evidence="3" id="KW-1185">Reference proteome</keyword>
<organism evidence="2 3">
    <name type="scientific">Methylobacterium frigidaeris</name>
    <dbReference type="NCBI Taxonomy" id="2038277"/>
    <lineage>
        <taxon>Bacteria</taxon>
        <taxon>Pseudomonadati</taxon>
        <taxon>Pseudomonadota</taxon>
        <taxon>Alphaproteobacteria</taxon>
        <taxon>Hyphomicrobiales</taxon>
        <taxon>Methylobacteriaceae</taxon>
        <taxon>Methylobacterium</taxon>
    </lineage>
</organism>
<dbReference type="GO" id="GO:0003677">
    <property type="term" value="F:DNA binding"/>
    <property type="evidence" value="ECO:0007669"/>
    <property type="project" value="InterPro"/>
</dbReference>
<dbReference type="AlphaFoldDB" id="A0AA37M7Q3"/>
<protein>
    <recommendedName>
        <fullName evidence="1">HTH cro/C1-type domain-containing protein</fullName>
    </recommendedName>
</protein>
<dbReference type="RefSeq" id="WP_099903932.1">
    <property type="nucleotide sequence ID" value="NZ_BPQJ01000058.1"/>
</dbReference>
<feature type="domain" description="HTH cro/C1-type" evidence="1">
    <location>
        <begin position="8"/>
        <end position="62"/>
    </location>
</feature>
<sequence>MDTIGSRIKHTRLARGMSVSDLARALDITPSGVSNWEHNKFNPRPEMLTQVAAALRIDRAYLETGEGEGPGETDHDAPEEGFVEIIEQTKLSLAKLLRLPVSRLTVQVSITS</sequence>
<dbReference type="PROSITE" id="PS50943">
    <property type="entry name" value="HTH_CROC1"/>
    <property type="match status" value="1"/>
</dbReference>
<name>A0AA37M7Q3_9HYPH</name>
<proteinExistence type="predicted"/>
<dbReference type="Proteomes" id="UP001055286">
    <property type="component" value="Unassembled WGS sequence"/>
</dbReference>
<accession>A0AA37M7Q3</accession>
<dbReference type="Gene3D" id="1.10.260.40">
    <property type="entry name" value="lambda repressor-like DNA-binding domains"/>
    <property type="match status" value="1"/>
</dbReference>
<dbReference type="EMBL" id="BPQJ01000058">
    <property type="protein sequence ID" value="GJD66248.1"/>
    <property type="molecule type" value="Genomic_DNA"/>
</dbReference>
<dbReference type="InterPro" id="IPR001387">
    <property type="entry name" value="Cro/C1-type_HTH"/>
</dbReference>
<comment type="caution">
    <text evidence="2">The sequence shown here is derived from an EMBL/GenBank/DDBJ whole genome shotgun (WGS) entry which is preliminary data.</text>
</comment>